<evidence type="ECO:0000313" key="1">
    <source>
        <dbReference type="EMBL" id="MBG6138410.1"/>
    </source>
</evidence>
<dbReference type="EMBL" id="JADOUF010000001">
    <property type="protein sequence ID" value="MBG6138410.1"/>
    <property type="molecule type" value="Genomic_DNA"/>
</dbReference>
<evidence type="ECO:0000313" key="2">
    <source>
        <dbReference type="Proteomes" id="UP000622552"/>
    </source>
</evidence>
<gene>
    <name evidence="1" type="ORF">IW245_004604</name>
</gene>
<sequence length="249" mass="27645">MTRFVLNGASMDVDAREVARRLRDEVPEVVREHGVWVEGVLFPVKQAFEAGCGVPRGQFTSHTARRHLKALGFDILNGAGVPDGRLAASTDARADRPAPVVRVASEWPWEGSVQGLFAVFLRQHGWTVTSMADTASKARGVDLLGHKGPRHLGAEVKGWPSDDYADPRRVAEVKRTRPSTQAGHWFSQAMFKAIMLLDTHPGHESLMVLPDFPRYRDLAVRTRTGRELTMIHVVLVDREGQIATETWSP</sequence>
<accession>A0A8J7GMU3</accession>
<proteinExistence type="predicted"/>
<keyword evidence="2" id="KW-1185">Reference proteome</keyword>
<name>A0A8J7GMU3_9ACTN</name>
<dbReference type="RefSeq" id="WP_197005172.1">
    <property type="nucleotide sequence ID" value="NZ_BONS01000037.1"/>
</dbReference>
<dbReference type="AlphaFoldDB" id="A0A8J7GMU3"/>
<reference evidence="1" key="1">
    <citation type="submission" date="2020-11" db="EMBL/GenBank/DDBJ databases">
        <title>Sequencing the genomes of 1000 actinobacteria strains.</title>
        <authorList>
            <person name="Klenk H.-P."/>
        </authorList>
    </citation>
    <scope>NUCLEOTIDE SEQUENCE</scope>
    <source>
        <strain evidence="1">DSM 45356</strain>
    </source>
</reference>
<organism evidence="1 2">
    <name type="scientific">Longispora fulva</name>
    <dbReference type="NCBI Taxonomy" id="619741"/>
    <lineage>
        <taxon>Bacteria</taxon>
        <taxon>Bacillati</taxon>
        <taxon>Actinomycetota</taxon>
        <taxon>Actinomycetes</taxon>
        <taxon>Micromonosporales</taxon>
        <taxon>Micromonosporaceae</taxon>
        <taxon>Longispora</taxon>
    </lineage>
</organism>
<comment type="caution">
    <text evidence="1">The sequence shown here is derived from an EMBL/GenBank/DDBJ whole genome shotgun (WGS) entry which is preliminary data.</text>
</comment>
<dbReference type="Proteomes" id="UP000622552">
    <property type="component" value="Unassembled WGS sequence"/>
</dbReference>
<protein>
    <submittedName>
        <fullName evidence="1">Uncharacterized protein</fullName>
    </submittedName>
</protein>